<dbReference type="SUPFAM" id="SSF103473">
    <property type="entry name" value="MFS general substrate transporter"/>
    <property type="match status" value="1"/>
</dbReference>
<keyword evidence="2" id="KW-1003">Cell membrane</keyword>
<feature type="transmembrane region" description="Helical" evidence="7">
    <location>
        <begin position="415"/>
        <end position="434"/>
    </location>
</feature>
<feature type="transmembrane region" description="Helical" evidence="7">
    <location>
        <begin position="188"/>
        <end position="206"/>
    </location>
</feature>
<dbReference type="Gene3D" id="1.20.1250.20">
    <property type="entry name" value="MFS general substrate transporter like domains"/>
    <property type="match status" value="2"/>
</dbReference>
<dbReference type="AlphaFoldDB" id="A0A512DBQ2"/>
<organism evidence="9 10">
    <name type="scientific">Cellulomonas aerilata</name>
    <dbReference type="NCBI Taxonomy" id="515326"/>
    <lineage>
        <taxon>Bacteria</taxon>
        <taxon>Bacillati</taxon>
        <taxon>Actinomycetota</taxon>
        <taxon>Actinomycetes</taxon>
        <taxon>Micrococcales</taxon>
        <taxon>Cellulomonadaceae</taxon>
        <taxon>Cellulomonas</taxon>
    </lineage>
</organism>
<protein>
    <submittedName>
        <fullName evidence="9">MFS transporter</fullName>
    </submittedName>
</protein>
<evidence type="ECO:0000256" key="5">
    <source>
        <dbReference type="ARBA" id="ARBA00023136"/>
    </source>
</evidence>
<evidence type="ECO:0000256" key="6">
    <source>
        <dbReference type="SAM" id="MobiDB-lite"/>
    </source>
</evidence>
<feature type="transmembrane region" description="Helical" evidence="7">
    <location>
        <begin position="241"/>
        <end position="265"/>
    </location>
</feature>
<feature type="transmembrane region" description="Helical" evidence="7">
    <location>
        <begin position="320"/>
        <end position="340"/>
    </location>
</feature>
<dbReference type="Pfam" id="PF07690">
    <property type="entry name" value="MFS_1"/>
    <property type="match status" value="1"/>
</dbReference>
<dbReference type="PANTHER" id="PTHR43124:SF3">
    <property type="entry name" value="CHLORAMPHENICOL EFFLUX PUMP RV0191"/>
    <property type="match status" value="1"/>
</dbReference>
<evidence type="ECO:0000313" key="10">
    <source>
        <dbReference type="Proteomes" id="UP000321181"/>
    </source>
</evidence>
<feature type="transmembrane region" description="Helical" evidence="7">
    <location>
        <begin position="154"/>
        <end position="176"/>
    </location>
</feature>
<dbReference type="GO" id="GO:0005886">
    <property type="term" value="C:plasma membrane"/>
    <property type="evidence" value="ECO:0007669"/>
    <property type="project" value="UniProtKB-SubCell"/>
</dbReference>
<feature type="transmembrane region" description="Helical" evidence="7">
    <location>
        <begin position="124"/>
        <end position="147"/>
    </location>
</feature>
<reference evidence="9 10" key="1">
    <citation type="submission" date="2019-07" db="EMBL/GenBank/DDBJ databases">
        <title>Whole genome shotgun sequence of Cellulomonas aerilata NBRC 106308.</title>
        <authorList>
            <person name="Hosoyama A."/>
            <person name="Uohara A."/>
            <person name="Ohji S."/>
            <person name="Ichikawa N."/>
        </authorList>
    </citation>
    <scope>NUCLEOTIDE SEQUENCE [LARGE SCALE GENOMIC DNA]</scope>
    <source>
        <strain evidence="9 10">NBRC 106308</strain>
    </source>
</reference>
<feature type="transmembrane region" description="Helical" evidence="7">
    <location>
        <begin position="213"/>
        <end position="235"/>
    </location>
</feature>
<comment type="caution">
    <text evidence="9">The sequence shown here is derived from an EMBL/GenBank/DDBJ whole genome shotgun (WGS) entry which is preliminary data.</text>
</comment>
<sequence length="477" mass="46822">MPVTSQPASVVPPRPGRASGPVTDAPAAARAVDGAGAGPSVAAPVTDAAGAPVPVTDAAGAPVPVTDAAGAPAPGAAAEGMPGVRVRPALLALAVGGFTIGTTEFATMGLLPQISRDLAVSIPAAGHVITAYALGVVVGAPLLTVVAARVDRRVLLVALMTAYTVGNALSSLAGSIEWLVVARFLAGLPHGAFFGVGAATGTAVVGQARRGQAVAMMMTGLTVANVVGVPVSTFVGQQLGWRAAFLVVAGLGVVTLVALRGWLPAVPTDPRANVRTELAALRNRPLWIAFAAVSIGFGGMFAVYSYIAPLVTDVTGMPEATVPIVLALFGLGMTVGTVVGGHMADRSVMRSVHVGFVGTALSLVLVAVTGPHPVPAIVSLVGLGITSQILGLALQTRLMDVSPAAPSLGAALCHSALNVGNASGAFVGGAVIAAGHGLLAPAWVGVVLTLVGFGIILATGRRPGPPVPAPAAAAVAG</sequence>
<gene>
    <name evidence="9" type="ORF">CAE01nite_16340</name>
</gene>
<feature type="region of interest" description="Disordered" evidence="6">
    <location>
        <begin position="1"/>
        <end position="40"/>
    </location>
</feature>
<evidence type="ECO:0000256" key="2">
    <source>
        <dbReference type="ARBA" id="ARBA00022475"/>
    </source>
</evidence>
<evidence type="ECO:0000256" key="4">
    <source>
        <dbReference type="ARBA" id="ARBA00022989"/>
    </source>
</evidence>
<keyword evidence="3 7" id="KW-0812">Transmembrane</keyword>
<feature type="transmembrane region" description="Helical" evidence="7">
    <location>
        <begin position="376"/>
        <end position="394"/>
    </location>
</feature>
<feature type="domain" description="Major facilitator superfamily (MFS) profile" evidence="8">
    <location>
        <begin position="89"/>
        <end position="477"/>
    </location>
</feature>
<dbReference type="InterPro" id="IPR020846">
    <property type="entry name" value="MFS_dom"/>
</dbReference>
<evidence type="ECO:0000259" key="8">
    <source>
        <dbReference type="PROSITE" id="PS50850"/>
    </source>
</evidence>
<proteinExistence type="predicted"/>
<feature type="compositionally biased region" description="Low complexity" evidence="6">
    <location>
        <begin position="20"/>
        <end position="40"/>
    </location>
</feature>
<dbReference type="GO" id="GO:0022857">
    <property type="term" value="F:transmembrane transporter activity"/>
    <property type="evidence" value="ECO:0007669"/>
    <property type="project" value="InterPro"/>
</dbReference>
<evidence type="ECO:0000256" key="3">
    <source>
        <dbReference type="ARBA" id="ARBA00022692"/>
    </source>
</evidence>
<dbReference type="InterPro" id="IPR050189">
    <property type="entry name" value="MFS_Efflux_Transporters"/>
</dbReference>
<feature type="transmembrane region" description="Helical" evidence="7">
    <location>
        <begin position="352"/>
        <end position="370"/>
    </location>
</feature>
<dbReference type="PANTHER" id="PTHR43124">
    <property type="entry name" value="PURINE EFFLUX PUMP PBUE"/>
    <property type="match status" value="1"/>
</dbReference>
<dbReference type="PROSITE" id="PS50850">
    <property type="entry name" value="MFS"/>
    <property type="match status" value="1"/>
</dbReference>
<feature type="transmembrane region" description="Helical" evidence="7">
    <location>
        <begin position="286"/>
        <end position="308"/>
    </location>
</feature>
<evidence type="ECO:0000313" key="9">
    <source>
        <dbReference type="EMBL" id="GEO33909.1"/>
    </source>
</evidence>
<accession>A0A512DBQ2</accession>
<name>A0A512DBQ2_9CELL</name>
<dbReference type="Proteomes" id="UP000321181">
    <property type="component" value="Unassembled WGS sequence"/>
</dbReference>
<feature type="transmembrane region" description="Helical" evidence="7">
    <location>
        <begin position="440"/>
        <end position="458"/>
    </location>
</feature>
<dbReference type="EMBL" id="BJYY01000012">
    <property type="protein sequence ID" value="GEO33909.1"/>
    <property type="molecule type" value="Genomic_DNA"/>
</dbReference>
<evidence type="ECO:0000256" key="7">
    <source>
        <dbReference type="SAM" id="Phobius"/>
    </source>
</evidence>
<keyword evidence="5 7" id="KW-0472">Membrane</keyword>
<dbReference type="InterPro" id="IPR011701">
    <property type="entry name" value="MFS"/>
</dbReference>
<evidence type="ECO:0000256" key="1">
    <source>
        <dbReference type="ARBA" id="ARBA00004651"/>
    </source>
</evidence>
<dbReference type="InterPro" id="IPR036259">
    <property type="entry name" value="MFS_trans_sf"/>
</dbReference>
<dbReference type="CDD" id="cd17324">
    <property type="entry name" value="MFS_NepI_like"/>
    <property type="match status" value="1"/>
</dbReference>
<keyword evidence="4 7" id="KW-1133">Transmembrane helix</keyword>
<comment type="subcellular location">
    <subcellularLocation>
        <location evidence="1">Cell membrane</location>
        <topology evidence="1">Multi-pass membrane protein</topology>
    </subcellularLocation>
</comment>
<feature type="transmembrane region" description="Helical" evidence="7">
    <location>
        <begin position="90"/>
        <end position="112"/>
    </location>
</feature>
<keyword evidence="10" id="KW-1185">Reference proteome</keyword>